<keyword evidence="5" id="KW-0805">Transcription regulation</keyword>
<keyword evidence="4" id="KW-0862">Zinc</keyword>
<evidence type="ECO:0000256" key="2">
    <source>
        <dbReference type="ARBA" id="ARBA00022723"/>
    </source>
</evidence>
<feature type="domain" description="SBP-type" evidence="11">
    <location>
        <begin position="22"/>
        <end position="99"/>
    </location>
</feature>
<dbReference type="InterPro" id="IPR036893">
    <property type="entry name" value="SBP_sf"/>
</dbReference>
<dbReference type="EMBL" id="HG996471">
    <property type="protein sequence ID" value="CAG1847750.1"/>
    <property type="molecule type" value="Genomic_DNA"/>
</dbReference>
<dbReference type="Pfam" id="PF03110">
    <property type="entry name" value="SBP"/>
    <property type="match status" value="1"/>
</dbReference>
<evidence type="ECO:0000256" key="4">
    <source>
        <dbReference type="ARBA" id="ARBA00022833"/>
    </source>
</evidence>
<proteinExistence type="predicted"/>
<dbReference type="Gramene" id="Ma06_t29290.1">
    <property type="protein sequence ID" value="Ma06_p29290.1"/>
    <property type="gene ID" value="Ma06_g29290"/>
</dbReference>
<evidence type="ECO:0000256" key="1">
    <source>
        <dbReference type="ARBA" id="ARBA00004123"/>
    </source>
</evidence>
<dbReference type="Proteomes" id="UP000012960">
    <property type="component" value="Unplaced"/>
</dbReference>
<dbReference type="GO" id="GO:0008270">
    <property type="term" value="F:zinc ion binding"/>
    <property type="evidence" value="ECO:0007669"/>
    <property type="project" value="UniProtKB-KW"/>
</dbReference>
<feature type="region of interest" description="Disordered" evidence="10">
    <location>
        <begin position="90"/>
        <end position="110"/>
    </location>
</feature>
<accession>A0A804JLS0</accession>
<reference evidence="13" key="2">
    <citation type="submission" date="2021-05" db="UniProtKB">
        <authorList>
            <consortium name="EnsemblPlants"/>
        </authorList>
    </citation>
    <scope>IDENTIFICATION</scope>
    <source>
        <strain evidence="13">subsp. malaccensis</strain>
    </source>
</reference>
<keyword evidence="2" id="KW-0479">Metal-binding</keyword>
<dbReference type="FunFam" id="4.10.1100.10:FF:000001">
    <property type="entry name" value="Squamosa promoter-binding-like protein 14"/>
    <property type="match status" value="1"/>
</dbReference>
<dbReference type="PROSITE" id="PS51141">
    <property type="entry name" value="ZF_SBP"/>
    <property type="match status" value="1"/>
</dbReference>
<dbReference type="SUPFAM" id="SSF103612">
    <property type="entry name" value="SBT domain"/>
    <property type="match status" value="1"/>
</dbReference>
<protein>
    <submittedName>
        <fullName evidence="12">(wild Malaysian banana) hypothetical protein</fullName>
    </submittedName>
</protein>
<keyword evidence="7" id="KW-0804">Transcription</keyword>
<dbReference type="PANTHER" id="PTHR31251">
    <property type="entry name" value="SQUAMOSA PROMOTER-BINDING-LIKE PROTEIN 4"/>
    <property type="match status" value="1"/>
</dbReference>
<evidence type="ECO:0000256" key="9">
    <source>
        <dbReference type="PROSITE-ProRule" id="PRU00470"/>
    </source>
</evidence>
<dbReference type="GO" id="GO:0000976">
    <property type="term" value="F:transcription cis-regulatory region binding"/>
    <property type="evidence" value="ECO:0000318"/>
    <property type="project" value="GO_Central"/>
</dbReference>
<organism evidence="13 14">
    <name type="scientific">Musa acuminata subsp. malaccensis</name>
    <name type="common">Wild banana</name>
    <name type="synonym">Musa malaccensis</name>
    <dbReference type="NCBI Taxonomy" id="214687"/>
    <lineage>
        <taxon>Eukaryota</taxon>
        <taxon>Viridiplantae</taxon>
        <taxon>Streptophyta</taxon>
        <taxon>Embryophyta</taxon>
        <taxon>Tracheophyta</taxon>
        <taxon>Spermatophyta</taxon>
        <taxon>Magnoliopsida</taxon>
        <taxon>Liliopsida</taxon>
        <taxon>Zingiberales</taxon>
        <taxon>Musaceae</taxon>
        <taxon>Musa</taxon>
    </lineage>
</organism>
<dbReference type="GO" id="GO:0001216">
    <property type="term" value="F:DNA-binding transcription activator activity"/>
    <property type="evidence" value="ECO:0000318"/>
    <property type="project" value="GO_Central"/>
</dbReference>
<dbReference type="PANTHER" id="PTHR31251:SF208">
    <property type="entry name" value="SQUAMOSA PROMOTER-BINDING-LIKE PROTEIN 18"/>
    <property type="match status" value="1"/>
</dbReference>
<gene>
    <name evidence="12" type="ORF">GSMUA_175450.1</name>
</gene>
<dbReference type="GO" id="GO:0005634">
    <property type="term" value="C:nucleus"/>
    <property type="evidence" value="ECO:0000318"/>
    <property type="project" value="GO_Central"/>
</dbReference>
<evidence type="ECO:0000313" key="13">
    <source>
        <dbReference type="EnsemblPlants" id="Ma06_p29290.1"/>
    </source>
</evidence>
<dbReference type="InterPro" id="IPR044817">
    <property type="entry name" value="SBP-like"/>
</dbReference>
<evidence type="ECO:0000256" key="3">
    <source>
        <dbReference type="ARBA" id="ARBA00022771"/>
    </source>
</evidence>
<keyword evidence="14" id="KW-1185">Reference proteome</keyword>
<evidence type="ECO:0000259" key="11">
    <source>
        <dbReference type="PROSITE" id="PS51141"/>
    </source>
</evidence>
<evidence type="ECO:0000256" key="10">
    <source>
        <dbReference type="SAM" id="MobiDB-lite"/>
    </source>
</evidence>
<evidence type="ECO:0000256" key="8">
    <source>
        <dbReference type="ARBA" id="ARBA00023242"/>
    </source>
</evidence>
<reference evidence="12" key="1">
    <citation type="submission" date="2021-03" db="EMBL/GenBank/DDBJ databases">
        <authorList>
            <consortium name="Genoscope - CEA"/>
            <person name="William W."/>
        </authorList>
    </citation>
    <scope>NUCLEOTIDE SEQUENCE</scope>
    <source>
        <strain evidence="12">Doubled-haploid Pahang</strain>
    </source>
</reference>
<keyword evidence="6" id="KW-0238">DNA-binding</keyword>
<evidence type="ECO:0000256" key="5">
    <source>
        <dbReference type="ARBA" id="ARBA00023015"/>
    </source>
</evidence>
<dbReference type="Gene3D" id="4.10.1100.10">
    <property type="entry name" value="Transcription factor, SBP-box domain"/>
    <property type="match status" value="1"/>
</dbReference>
<evidence type="ECO:0000313" key="14">
    <source>
        <dbReference type="Proteomes" id="UP000012960"/>
    </source>
</evidence>
<sequence length="273" mass="29960">MEVSSSGARKRAQPPSTASRNRVWCLVDGCRSDLRNCREYHRRHKVCELHSKTPVVMVGGVEQRFCQQCSRFHPLVEFDEVKRSCRKRLDGHNQRRRKPRSEEASTASACLHPLPPASGFSMYPLTSLLESASAEKDAREQRFAPSFSHGYEEGEAAFCRTAVDECGGSTRVLHSHRVLSLLSSTSQASIANVGRMLPADTSPMDQPLLSGSQASSGVLSTGFSCSRMEDERVGGVVVSDTDADLQCMFLVEGEESLDEPPDLFPSIGGSKHL</sequence>
<evidence type="ECO:0000256" key="6">
    <source>
        <dbReference type="ARBA" id="ARBA00023125"/>
    </source>
</evidence>
<evidence type="ECO:0000313" key="12">
    <source>
        <dbReference type="EMBL" id="CAG1847750.1"/>
    </source>
</evidence>
<keyword evidence="8" id="KW-0539">Nucleus</keyword>
<dbReference type="AlphaFoldDB" id="A0A804JLS0"/>
<keyword evidence="3 9" id="KW-0863">Zinc-finger</keyword>
<evidence type="ECO:0000256" key="7">
    <source>
        <dbReference type="ARBA" id="ARBA00023163"/>
    </source>
</evidence>
<name>A0A804JLS0_MUSAM</name>
<dbReference type="EnsemblPlants" id="Ma06_t29290.1">
    <property type="protein sequence ID" value="Ma06_p29290.1"/>
    <property type="gene ID" value="Ma06_g29290"/>
</dbReference>
<dbReference type="OrthoDB" id="514967at2759"/>
<dbReference type="InParanoid" id="A0A804JLS0"/>
<comment type="subcellular location">
    <subcellularLocation>
        <location evidence="1">Nucleus</location>
    </subcellularLocation>
</comment>
<dbReference type="InterPro" id="IPR004333">
    <property type="entry name" value="SBP_dom"/>
</dbReference>